<keyword evidence="2" id="KW-1185">Reference proteome</keyword>
<dbReference type="SUPFAM" id="SSF81383">
    <property type="entry name" value="F-box domain"/>
    <property type="match status" value="1"/>
</dbReference>
<evidence type="ECO:0000313" key="2">
    <source>
        <dbReference type="Proteomes" id="UP000284706"/>
    </source>
</evidence>
<sequence length="490" mass="55178">MDHLQLQATPTNLLTISHDLLIEIISRLDWQDIVRLRQIITPAYMQTCHVLHNASKSRAVWLSLYERAQSSRVGKTRLETPVELCTDDDLELRTLRLLTSEVCWDSEDPIGIQRNLPRKTEDVLHIVEGGRWLLAAKSTGSVVYYDLDEEDPSERVLIPDQFEECLPTLTSDSDASKEGPFHIALHMYTESGRSAGFGQTIVQIWQVAVQVDSSDLSFQLVATKLTSFRGTGQRMLMTLSLCGDLVSYFSVFSRVVVVEWTSIEGDSMLGWTPLWQSSEDAKTYNLSLASGSKLVLLHLEHISILDLSDRHDKSTHSRPMTSCASWVIKEPIFYLDTISRPFFSRGTNTVRFVLVTNLDIYGLILPFGTRSDQDTSPPQFVKLQGSPVHIGGLTHGYHYSVAHPYSVALSHPYSVAHPESSELVIINHPWPDEPDWPSKWKMRHIDVAGDGWTRTLKPLIDELSGRIVLTPAQEYLSVLDFALTKPPVSN</sequence>
<organism evidence="1 2">
    <name type="scientific">Gymnopilus dilepis</name>
    <dbReference type="NCBI Taxonomy" id="231916"/>
    <lineage>
        <taxon>Eukaryota</taxon>
        <taxon>Fungi</taxon>
        <taxon>Dikarya</taxon>
        <taxon>Basidiomycota</taxon>
        <taxon>Agaricomycotina</taxon>
        <taxon>Agaricomycetes</taxon>
        <taxon>Agaricomycetidae</taxon>
        <taxon>Agaricales</taxon>
        <taxon>Agaricineae</taxon>
        <taxon>Hymenogastraceae</taxon>
        <taxon>Gymnopilus</taxon>
    </lineage>
</organism>
<reference evidence="1 2" key="1">
    <citation type="journal article" date="2018" name="Evol. Lett.">
        <title>Horizontal gene cluster transfer increased hallucinogenic mushroom diversity.</title>
        <authorList>
            <person name="Reynolds H.T."/>
            <person name="Vijayakumar V."/>
            <person name="Gluck-Thaler E."/>
            <person name="Korotkin H.B."/>
            <person name="Matheny P.B."/>
            <person name="Slot J.C."/>
        </authorList>
    </citation>
    <scope>NUCLEOTIDE SEQUENCE [LARGE SCALE GENOMIC DNA]</scope>
    <source>
        <strain evidence="1 2">SRW20</strain>
    </source>
</reference>
<evidence type="ECO:0000313" key="1">
    <source>
        <dbReference type="EMBL" id="PPR04376.1"/>
    </source>
</evidence>
<protein>
    <recommendedName>
        <fullName evidence="3">F-box domain-containing protein</fullName>
    </recommendedName>
</protein>
<dbReference type="InterPro" id="IPR036047">
    <property type="entry name" value="F-box-like_dom_sf"/>
</dbReference>
<proteinExistence type="predicted"/>
<comment type="caution">
    <text evidence="1">The sequence shown here is derived from an EMBL/GenBank/DDBJ whole genome shotgun (WGS) entry which is preliminary data.</text>
</comment>
<dbReference type="OrthoDB" id="3068592at2759"/>
<accession>A0A409YMZ2</accession>
<dbReference type="InParanoid" id="A0A409YMZ2"/>
<dbReference type="AlphaFoldDB" id="A0A409YMZ2"/>
<dbReference type="EMBL" id="NHYE01000633">
    <property type="protein sequence ID" value="PPR04376.1"/>
    <property type="molecule type" value="Genomic_DNA"/>
</dbReference>
<evidence type="ECO:0008006" key="3">
    <source>
        <dbReference type="Google" id="ProtNLM"/>
    </source>
</evidence>
<dbReference type="Proteomes" id="UP000284706">
    <property type="component" value="Unassembled WGS sequence"/>
</dbReference>
<name>A0A409YMZ2_9AGAR</name>
<gene>
    <name evidence="1" type="ORF">CVT26_004214</name>
</gene>